<dbReference type="SMART" id="SM00345">
    <property type="entry name" value="HTH_GNTR"/>
    <property type="match status" value="1"/>
</dbReference>
<evidence type="ECO:0000313" key="6">
    <source>
        <dbReference type="EMBL" id="WBM81576.1"/>
    </source>
</evidence>
<keyword evidence="2" id="KW-0805">Transcription regulation</keyword>
<dbReference type="InterPro" id="IPR036388">
    <property type="entry name" value="WH-like_DNA-bd_sf"/>
</dbReference>
<accession>A0ABY7NL04</accession>
<dbReference type="InterPro" id="IPR036390">
    <property type="entry name" value="WH_DNA-bd_sf"/>
</dbReference>
<gene>
    <name evidence="6" type="ORF">KIV56_14940</name>
</gene>
<evidence type="ECO:0000256" key="4">
    <source>
        <dbReference type="ARBA" id="ARBA00023163"/>
    </source>
</evidence>
<dbReference type="CDD" id="cd07377">
    <property type="entry name" value="WHTH_GntR"/>
    <property type="match status" value="1"/>
</dbReference>
<proteinExistence type="predicted"/>
<dbReference type="SUPFAM" id="SSF46785">
    <property type="entry name" value="Winged helix' DNA-binding domain"/>
    <property type="match status" value="1"/>
</dbReference>
<dbReference type="InterPro" id="IPR000524">
    <property type="entry name" value="Tscrpt_reg_HTH_GntR"/>
</dbReference>
<evidence type="ECO:0000256" key="3">
    <source>
        <dbReference type="ARBA" id="ARBA00023125"/>
    </source>
</evidence>
<sequence length="115" mass="11942">MSVEGPGLPSEQIHRQLRSRILAGTLAGGERLPSVRQLARDLGVASGTVAKAYKLLEEDGLVVSRAGAGTRVSGSVSSPPASVMKAARELTRVAAANGVQLDEAILALRASWPQE</sequence>
<dbReference type="Proteomes" id="UP001212421">
    <property type="component" value="Chromosome"/>
</dbReference>
<dbReference type="PANTHER" id="PTHR46577">
    <property type="entry name" value="HTH-TYPE TRANSCRIPTIONAL REGULATORY PROTEIN GABR"/>
    <property type="match status" value="1"/>
</dbReference>
<keyword evidence="1" id="KW-0663">Pyridoxal phosphate</keyword>
<evidence type="ECO:0000313" key="7">
    <source>
        <dbReference type="Proteomes" id="UP001212421"/>
    </source>
</evidence>
<organism evidence="6 7">
    <name type="scientific">Cryobacterium breve</name>
    <dbReference type="NCBI Taxonomy" id="1259258"/>
    <lineage>
        <taxon>Bacteria</taxon>
        <taxon>Bacillati</taxon>
        <taxon>Actinomycetota</taxon>
        <taxon>Actinomycetes</taxon>
        <taxon>Micrococcales</taxon>
        <taxon>Microbacteriaceae</taxon>
        <taxon>Cryobacterium</taxon>
    </lineage>
</organism>
<protein>
    <submittedName>
        <fullName evidence="6">GntR family transcriptional regulator</fullName>
    </submittedName>
</protein>
<dbReference type="Pfam" id="PF00392">
    <property type="entry name" value="GntR"/>
    <property type="match status" value="1"/>
</dbReference>
<dbReference type="PANTHER" id="PTHR46577:SF1">
    <property type="entry name" value="HTH-TYPE TRANSCRIPTIONAL REGULATORY PROTEIN GABR"/>
    <property type="match status" value="1"/>
</dbReference>
<dbReference type="PRINTS" id="PR00035">
    <property type="entry name" value="HTHGNTR"/>
</dbReference>
<dbReference type="EMBL" id="CP075584">
    <property type="protein sequence ID" value="WBM81576.1"/>
    <property type="molecule type" value="Genomic_DNA"/>
</dbReference>
<dbReference type="Gene3D" id="1.10.10.10">
    <property type="entry name" value="Winged helix-like DNA-binding domain superfamily/Winged helix DNA-binding domain"/>
    <property type="match status" value="1"/>
</dbReference>
<evidence type="ECO:0000256" key="1">
    <source>
        <dbReference type="ARBA" id="ARBA00022898"/>
    </source>
</evidence>
<keyword evidence="3" id="KW-0238">DNA-binding</keyword>
<dbReference type="InterPro" id="IPR051446">
    <property type="entry name" value="HTH_trans_reg/aminotransferase"/>
</dbReference>
<evidence type="ECO:0000259" key="5">
    <source>
        <dbReference type="PROSITE" id="PS50949"/>
    </source>
</evidence>
<evidence type="ECO:0000256" key="2">
    <source>
        <dbReference type="ARBA" id="ARBA00023015"/>
    </source>
</evidence>
<keyword evidence="7" id="KW-1185">Reference proteome</keyword>
<feature type="domain" description="HTH gntR-type" evidence="5">
    <location>
        <begin position="7"/>
        <end position="75"/>
    </location>
</feature>
<name>A0ABY7NL04_9MICO</name>
<keyword evidence="4" id="KW-0804">Transcription</keyword>
<reference evidence="6 7" key="1">
    <citation type="submission" date="2021-05" db="EMBL/GenBank/DDBJ databases">
        <authorList>
            <person name="Kumar R."/>
            <person name="Kumar A."/>
            <person name="Mukhia S."/>
        </authorList>
    </citation>
    <scope>NUCLEOTIDE SEQUENCE [LARGE SCALE GENOMIC DNA]</scope>
    <source>
        <strain evidence="6 7">ERMR7:08</strain>
    </source>
</reference>
<dbReference type="PROSITE" id="PS50949">
    <property type="entry name" value="HTH_GNTR"/>
    <property type="match status" value="1"/>
</dbReference>